<accession>A0A220VFY9</accession>
<evidence type="ECO:0000256" key="3">
    <source>
        <dbReference type="ARBA" id="ARBA00022692"/>
    </source>
</evidence>
<dbReference type="Proteomes" id="UP000242175">
    <property type="component" value="Chromosome small"/>
</dbReference>
<feature type="transmembrane region" description="Helical" evidence="7">
    <location>
        <begin position="133"/>
        <end position="154"/>
    </location>
</feature>
<dbReference type="InterPro" id="IPR037294">
    <property type="entry name" value="ABC_BtuC-like"/>
</dbReference>
<evidence type="ECO:0000256" key="5">
    <source>
        <dbReference type="ARBA" id="ARBA00023136"/>
    </source>
</evidence>
<keyword evidence="3 6" id="KW-0812">Transmembrane</keyword>
<keyword evidence="9" id="KW-1185">Reference proteome</keyword>
<dbReference type="EMBL" id="CP022356">
    <property type="protein sequence ID" value="ASK79304.1"/>
    <property type="molecule type" value="Genomic_DNA"/>
</dbReference>
<dbReference type="GO" id="GO:0043190">
    <property type="term" value="C:ATP-binding cassette (ABC) transporter complex"/>
    <property type="evidence" value="ECO:0007669"/>
    <property type="project" value="InterPro"/>
</dbReference>
<feature type="transmembrane region" description="Helical" evidence="7">
    <location>
        <begin position="53"/>
        <end position="79"/>
    </location>
</feature>
<keyword evidence="4 7" id="KW-1133">Transmembrane helix</keyword>
<dbReference type="PANTHER" id="PTHR30477:SF18">
    <property type="entry name" value="METAL TRANSPORT SYSTEM MEMBRANE PROTEIN CT_417-RELATED"/>
    <property type="match status" value="1"/>
</dbReference>
<dbReference type="RefSeq" id="WP_089074212.1">
    <property type="nucleotide sequence ID" value="NZ_CBCSAM010000002.1"/>
</dbReference>
<keyword evidence="5 7" id="KW-0472">Membrane</keyword>
<dbReference type="GO" id="GO:0055085">
    <property type="term" value="P:transmembrane transport"/>
    <property type="evidence" value="ECO:0007669"/>
    <property type="project" value="InterPro"/>
</dbReference>
<evidence type="ECO:0000256" key="7">
    <source>
        <dbReference type="SAM" id="Phobius"/>
    </source>
</evidence>
<feature type="transmembrane region" description="Helical" evidence="7">
    <location>
        <begin position="175"/>
        <end position="208"/>
    </location>
</feature>
<dbReference type="GO" id="GO:0010043">
    <property type="term" value="P:response to zinc ion"/>
    <property type="evidence" value="ECO:0007669"/>
    <property type="project" value="TreeGrafter"/>
</dbReference>
<dbReference type="Pfam" id="PF00950">
    <property type="entry name" value="ABC-3"/>
    <property type="match status" value="1"/>
</dbReference>
<dbReference type="KEGG" id="pmai:CF386_09565"/>
<evidence type="ECO:0000256" key="6">
    <source>
        <dbReference type="RuleBase" id="RU003943"/>
    </source>
</evidence>
<evidence type="ECO:0000256" key="2">
    <source>
        <dbReference type="ARBA" id="ARBA00008034"/>
    </source>
</evidence>
<dbReference type="AlphaFoldDB" id="A0A220VFY9"/>
<dbReference type="OrthoDB" id="9783937at2"/>
<name>A0A220VFY9_9GAMM</name>
<sequence length="275" mass="29953">MIELLGYNFIQHAIYAGILVSIAVGIVGVLVVINRLVFLSGGIVHTAYGGVGLAFFVGSSSVLPITLIFTSLSALLLGFITIKKTGFIEVFIGLIWSFGMALGIIFMALTPGYTADLSSYLFGSILTIPKSSIYLMLVLTFIIVIYTIYNYRSLVLMAFDPEFAKSKGIKIRRIYFTLLVLIAITSVIMVQVVGIIMVIALLTMPAYLGSQYAKSTAGMMIHSILWCLFFTLVGLIVSFYTNLPSGATIVLVASVCVGLNFLIKTLLQRNRIKLN</sequence>
<reference evidence="8 9" key="1">
    <citation type="journal article" date="2016" name="Int. J. Syst. Evol. Microbiol.">
        <title>Paraphotobacterium marinum gen. nov., sp. nov., a member of the family Vibrionaceae, isolated from surface seawater.</title>
        <authorList>
            <person name="Huang Z."/>
            <person name="Dong C."/>
            <person name="Shao Z."/>
        </authorList>
    </citation>
    <scope>NUCLEOTIDE SEQUENCE [LARGE SCALE GENOMIC DNA]</scope>
    <source>
        <strain evidence="8 9">NSCS20N07D</strain>
    </source>
</reference>
<evidence type="ECO:0000313" key="8">
    <source>
        <dbReference type="EMBL" id="ASK79304.1"/>
    </source>
</evidence>
<comment type="similarity">
    <text evidence="2 6">Belongs to the ABC-3 integral membrane protein family.</text>
</comment>
<comment type="subcellular location">
    <subcellularLocation>
        <location evidence="6">Cell membrane</location>
        <topology evidence="6">Multi-pass membrane protein</topology>
    </subcellularLocation>
    <subcellularLocation>
        <location evidence="1">Membrane</location>
        <topology evidence="1">Multi-pass membrane protein</topology>
    </subcellularLocation>
</comment>
<feature type="transmembrane region" description="Helical" evidence="7">
    <location>
        <begin position="247"/>
        <end position="267"/>
    </location>
</feature>
<feature type="transmembrane region" description="Helical" evidence="7">
    <location>
        <begin position="12"/>
        <end position="33"/>
    </location>
</feature>
<keyword evidence="6" id="KW-0813">Transport</keyword>
<feature type="transmembrane region" description="Helical" evidence="7">
    <location>
        <begin position="220"/>
        <end position="240"/>
    </location>
</feature>
<dbReference type="SUPFAM" id="SSF81345">
    <property type="entry name" value="ABC transporter involved in vitamin B12 uptake, BtuC"/>
    <property type="match status" value="1"/>
</dbReference>
<evidence type="ECO:0000256" key="4">
    <source>
        <dbReference type="ARBA" id="ARBA00022989"/>
    </source>
</evidence>
<gene>
    <name evidence="8" type="ORF">CF386_09565</name>
</gene>
<protein>
    <recommendedName>
        <fullName evidence="10">Metal ABC transporter permease</fullName>
    </recommendedName>
</protein>
<dbReference type="InterPro" id="IPR001626">
    <property type="entry name" value="ABC_TroCD"/>
</dbReference>
<proteinExistence type="inferred from homology"/>
<evidence type="ECO:0000256" key="1">
    <source>
        <dbReference type="ARBA" id="ARBA00004141"/>
    </source>
</evidence>
<evidence type="ECO:0000313" key="9">
    <source>
        <dbReference type="Proteomes" id="UP000242175"/>
    </source>
</evidence>
<feature type="transmembrane region" description="Helical" evidence="7">
    <location>
        <begin position="91"/>
        <end position="113"/>
    </location>
</feature>
<evidence type="ECO:0008006" key="10">
    <source>
        <dbReference type="Google" id="ProtNLM"/>
    </source>
</evidence>
<organism evidence="8 9">
    <name type="scientific">Paraphotobacterium marinum</name>
    <dbReference type="NCBI Taxonomy" id="1755811"/>
    <lineage>
        <taxon>Bacteria</taxon>
        <taxon>Pseudomonadati</taxon>
        <taxon>Pseudomonadota</taxon>
        <taxon>Gammaproteobacteria</taxon>
        <taxon>Vibrionales</taxon>
        <taxon>Vibrionaceae</taxon>
        <taxon>Paraphotobacterium</taxon>
    </lineage>
</organism>
<dbReference type="Gene3D" id="1.10.3470.10">
    <property type="entry name" value="ABC transporter involved in vitamin B12 uptake, BtuC"/>
    <property type="match status" value="1"/>
</dbReference>
<dbReference type="PANTHER" id="PTHR30477">
    <property type="entry name" value="ABC-TRANSPORTER METAL-BINDING PROTEIN"/>
    <property type="match status" value="1"/>
</dbReference>